<organism evidence="2 3">
    <name type="scientific">Stentor coeruleus</name>
    <dbReference type="NCBI Taxonomy" id="5963"/>
    <lineage>
        <taxon>Eukaryota</taxon>
        <taxon>Sar</taxon>
        <taxon>Alveolata</taxon>
        <taxon>Ciliophora</taxon>
        <taxon>Postciliodesmatophora</taxon>
        <taxon>Heterotrichea</taxon>
        <taxon>Heterotrichida</taxon>
        <taxon>Stentoridae</taxon>
        <taxon>Stentor</taxon>
    </lineage>
</organism>
<evidence type="ECO:0000256" key="1">
    <source>
        <dbReference type="SAM" id="SignalP"/>
    </source>
</evidence>
<accession>A0A1R2ASN7</accession>
<keyword evidence="3" id="KW-1185">Reference proteome</keyword>
<dbReference type="EMBL" id="MPUH01001479">
    <property type="protein sequence ID" value="OMJ67541.1"/>
    <property type="molecule type" value="Genomic_DNA"/>
</dbReference>
<dbReference type="AlphaFoldDB" id="A0A1R2ASN7"/>
<sequence>MDLRVLALILCTFFNLFGNCLHTRTETYSEQSSKSCYENYQINNDLVKCIIELSEILDLKDTASDEAIISMAKEKRLETNYFNSALKNFLVFESLGSELIRLKTTLDNLCSIFTDQTFQSIIDTATIKNITKFTEDKEVLYKYCQKKSLKIVSWINYPNQSTCEKKIAKENELKQAINNKLFDSKWVEELQNKVKARAEIMASLQPAPSIKEINAKAQELANQAPEIPVIKYEQATRMVEKRRDNGYWKDSGGFIGSLVDKKRWVSNWVTYYEAETYDIPYISYEKPPYTEFVEEAKKLLAPKPAEYFYEEANKLIQKEIQEILTSDNSNRK</sequence>
<feature type="chain" id="PRO_5012932602" evidence="1">
    <location>
        <begin position="23"/>
        <end position="332"/>
    </location>
</feature>
<name>A0A1R2ASN7_9CILI</name>
<proteinExistence type="predicted"/>
<protein>
    <submittedName>
        <fullName evidence="2">Uncharacterized protein</fullName>
    </submittedName>
</protein>
<keyword evidence="1" id="KW-0732">Signal</keyword>
<feature type="signal peptide" evidence="1">
    <location>
        <begin position="1"/>
        <end position="22"/>
    </location>
</feature>
<dbReference type="Proteomes" id="UP000187209">
    <property type="component" value="Unassembled WGS sequence"/>
</dbReference>
<evidence type="ECO:0000313" key="3">
    <source>
        <dbReference type="Proteomes" id="UP000187209"/>
    </source>
</evidence>
<gene>
    <name evidence="2" type="ORF">SteCoe_35273</name>
</gene>
<reference evidence="2 3" key="1">
    <citation type="submission" date="2016-11" db="EMBL/GenBank/DDBJ databases">
        <title>The macronuclear genome of Stentor coeruleus: a giant cell with tiny introns.</title>
        <authorList>
            <person name="Slabodnick M."/>
            <person name="Ruby J.G."/>
            <person name="Reiff S.B."/>
            <person name="Swart E.C."/>
            <person name="Gosai S."/>
            <person name="Prabakaran S."/>
            <person name="Witkowska E."/>
            <person name="Larue G.E."/>
            <person name="Fisher S."/>
            <person name="Freeman R.M."/>
            <person name="Gunawardena J."/>
            <person name="Chu W."/>
            <person name="Stover N.A."/>
            <person name="Gregory B.D."/>
            <person name="Nowacki M."/>
            <person name="Derisi J."/>
            <person name="Roy S.W."/>
            <person name="Marshall W.F."/>
            <person name="Sood P."/>
        </authorList>
    </citation>
    <scope>NUCLEOTIDE SEQUENCE [LARGE SCALE GENOMIC DNA]</scope>
    <source>
        <strain evidence="2">WM001</strain>
    </source>
</reference>
<comment type="caution">
    <text evidence="2">The sequence shown here is derived from an EMBL/GenBank/DDBJ whole genome shotgun (WGS) entry which is preliminary data.</text>
</comment>
<evidence type="ECO:0000313" key="2">
    <source>
        <dbReference type="EMBL" id="OMJ67541.1"/>
    </source>
</evidence>